<dbReference type="InterPro" id="IPR015421">
    <property type="entry name" value="PyrdxlP-dep_Trfase_major"/>
</dbReference>
<dbReference type="AlphaFoldDB" id="A0A3A9AJF6"/>
<dbReference type="InterPro" id="IPR015424">
    <property type="entry name" value="PyrdxlP-dep_Trfase"/>
</dbReference>
<dbReference type="Gene3D" id="3.40.640.10">
    <property type="entry name" value="Type I PLP-dependent aspartate aminotransferase-like (Major domain)"/>
    <property type="match status" value="1"/>
</dbReference>
<dbReference type="PANTHER" id="PTHR42790">
    <property type="entry name" value="AMINOTRANSFERASE"/>
    <property type="match status" value="1"/>
</dbReference>
<evidence type="ECO:0000313" key="9">
    <source>
        <dbReference type="Proteomes" id="UP000280696"/>
    </source>
</evidence>
<comment type="subunit">
    <text evidence="3">Homodimer.</text>
</comment>
<evidence type="ECO:0000256" key="5">
    <source>
        <dbReference type="ARBA" id="ARBA00022679"/>
    </source>
</evidence>
<dbReference type="InterPro" id="IPR004839">
    <property type="entry name" value="Aminotransferase_I/II_large"/>
</dbReference>
<dbReference type="Gene3D" id="3.90.1150.10">
    <property type="entry name" value="Aspartate Aminotransferase, domain 1"/>
    <property type="match status" value="1"/>
</dbReference>
<protein>
    <submittedName>
        <fullName evidence="8">PLP-dependent aminotransferase family protein</fullName>
    </submittedName>
</protein>
<evidence type="ECO:0000256" key="1">
    <source>
        <dbReference type="ARBA" id="ARBA00001933"/>
    </source>
</evidence>
<reference evidence="8 9" key="1">
    <citation type="submission" date="2018-09" db="EMBL/GenBank/DDBJ databases">
        <title>Murine metabolic-syndrome-specific gut microbial biobank.</title>
        <authorList>
            <person name="Liu C."/>
        </authorList>
    </citation>
    <scope>NUCLEOTIDE SEQUENCE [LARGE SCALE GENOMIC DNA]</scope>
    <source>
        <strain evidence="8 9">0.1xD8-82</strain>
    </source>
</reference>
<keyword evidence="4 8" id="KW-0032">Aminotransferase</keyword>
<dbReference type="InterPro" id="IPR050859">
    <property type="entry name" value="Class-I_PLP-dep_aminotransf"/>
</dbReference>
<dbReference type="Proteomes" id="UP000280696">
    <property type="component" value="Unassembled WGS sequence"/>
</dbReference>
<dbReference type="EMBL" id="RAYQ01000038">
    <property type="protein sequence ID" value="RKI87623.1"/>
    <property type="molecule type" value="Genomic_DNA"/>
</dbReference>
<proteinExistence type="inferred from homology"/>
<dbReference type="CDD" id="cd00609">
    <property type="entry name" value="AAT_like"/>
    <property type="match status" value="1"/>
</dbReference>
<dbReference type="Pfam" id="PF00155">
    <property type="entry name" value="Aminotran_1_2"/>
    <property type="match status" value="1"/>
</dbReference>
<evidence type="ECO:0000256" key="6">
    <source>
        <dbReference type="ARBA" id="ARBA00022898"/>
    </source>
</evidence>
<comment type="similarity">
    <text evidence="2">Belongs to the class-I pyridoxal-phosphate-dependent aminotransferase family.</text>
</comment>
<dbReference type="SUPFAM" id="SSF53383">
    <property type="entry name" value="PLP-dependent transferases"/>
    <property type="match status" value="1"/>
</dbReference>
<name>A0A3A9AJF6_9FIRM</name>
<dbReference type="GO" id="GO:0030170">
    <property type="term" value="F:pyridoxal phosphate binding"/>
    <property type="evidence" value="ECO:0007669"/>
    <property type="project" value="InterPro"/>
</dbReference>
<gene>
    <name evidence="8" type="ORF">D7V94_20780</name>
</gene>
<evidence type="ECO:0000256" key="3">
    <source>
        <dbReference type="ARBA" id="ARBA00011738"/>
    </source>
</evidence>
<dbReference type="GO" id="GO:0008483">
    <property type="term" value="F:transaminase activity"/>
    <property type="evidence" value="ECO:0007669"/>
    <property type="project" value="UniProtKB-KW"/>
</dbReference>
<keyword evidence="9" id="KW-1185">Reference proteome</keyword>
<evidence type="ECO:0000259" key="7">
    <source>
        <dbReference type="Pfam" id="PF00155"/>
    </source>
</evidence>
<evidence type="ECO:0000256" key="2">
    <source>
        <dbReference type="ARBA" id="ARBA00007441"/>
    </source>
</evidence>
<keyword evidence="6" id="KW-0663">Pyridoxal phosphate</keyword>
<dbReference type="GO" id="GO:1901605">
    <property type="term" value="P:alpha-amino acid metabolic process"/>
    <property type="evidence" value="ECO:0007669"/>
    <property type="project" value="TreeGrafter"/>
</dbReference>
<accession>A0A3A9AJF6</accession>
<organism evidence="8 9">
    <name type="scientific">Parablautia intestinalis</name>
    <dbReference type="NCBI Taxonomy" id="2320100"/>
    <lineage>
        <taxon>Bacteria</taxon>
        <taxon>Bacillati</taxon>
        <taxon>Bacillota</taxon>
        <taxon>Clostridia</taxon>
        <taxon>Lachnospirales</taxon>
        <taxon>Lachnospiraceae</taxon>
        <taxon>Parablautia</taxon>
    </lineage>
</organism>
<dbReference type="InterPro" id="IPR015422">
    <property type="entry name" value="PyrdxlP-dep_Trfase_small"/>
</dbReference>
<feature type="domain" description="Aminotransferase class I/classII large" evidence="7">
    <location>
        <begin position="33"/>
        <end position="391"/>
    </location>
</feature>
<comment type="cofactor">
    <cofactor evidence="1">
        <name>pyridoxal 5'-phosphate</name>
        <dbReference type="ChEBI" id="CHEBI:597326"/>
    </cofactor>
</comment>
<dbReference type="PANTHER" id="PTHR42790:SF19">
    <property type="entry name" value="KYNURENINE_ALPHA-AMINOADIPATE AMINOTRANSFERASE, MITOCHONDRIAL"/>
    <property type="match status" value="1"/>
</dbReference>
<sequence>MDYRFRDEVFNAKKAAMGEMYNLAKEHLRDGDKLINFASGHPSTEVFQDKLIKRYLNLTMEVAEKDILQYGAHAGYLPLRQTFKKFVNEKGNVVKPEDDLIITYGSVEAIFLTALALVNKGDKVIVEVPSYVNAIKSFQIQGAEVIGVPMQDDGVDLEKLESAMRQGAKLFYTVPNFGNPSGITMSLSKRKEVYELGVRYQVLIVEDDPYGDLRYRNERIPHIKEFDTEGAVAYINSMSKLIAPAMRVGFLVANKEFIKRIIPIKAVSTNGVTSIIQFALWKMFEENDMYAQIQKICDVYSKKLFLMEKSMDKYFPEGVKHSSPDGGMYIWVTLPDGTDIGKLCKESAIQLHIPITPGNGFCVVEPESCTSLRFNFVKESLEDIDYGIQKIGKLMQHYI</sequence>
<keyword evidence="5 8" id="KW-0808">Transferase</keyword>
<dbReference type="OrthoDB" id="9802328at2"/>
<dbReference type="RefSeq" id="WP_120472210.1">
    <property type="nucleotide sequence ID" value="NZ_RAYQ01000038.1"/>
</dbReference>
<dbReference type="FunFam" id="3.40.640.10:FF:000053">
    <property type="entry name" value="Aminotransferase, class I"/>
    <property type="match status" value="1"/>
</dbReference>
<evidence type="ECO:0000256" key="4">
    <source>
        <dbReference type="ARBA" id="ARBA00022576"/>
    </source>
</evidence>
<comment type="caution">
    <text evidence="8">The sequence shown here is derived from an EMBL/GenBank/DDBJ whole genome shotgun (WGS) entry which is preliminary data.</text>
</comment>
<evidence type="ECO:0000313" key="8">
    <source>
        <dbReference type="EMBL" id="RKI87623.1"/>
    </source>
</evidence>